<proteinExistence type="predicted"/>
<sequence length="83" mass="9204">MPRLTRMFADVIRPNFHLTRPVGLIEPEKMSCLSLCSFIEGFFLSGLEYNSLANVTASPSPSLPPTVFHSFHSTAFTFLTSPP</sequence>
<dbReference type="AlphaFoldDB" id="A0A3P6DHY6"/>
<name>A0A3P6DHY6_BRAOL</name>
<organism evidence="1">
    <name type="scientific">Brassica oleracea</name>
    <name type="common">Wild cabbage</name>
    <dbReference type="NCBI Taxonomy" id="3712"/>
    <lineage>
        <taxon>Eukaryota</taxon>
        <taxon>Viridiplantae</taxon>
        <taxon>Streptophyta</taxon>
        <taxon>Embryophyta</taxon>
        <taxon>Tracheophyta</taxon>
        <taxon>Spermatophyta</taxon>
        <taxon>Magnoliopsida</taxon>
        <taxon>eudicotyledons</taxon>
        <taxon>Gunneridae</taxon>
        <taxon>Pentapetalae</taxon>
        <taxon>rosids</taxon>
        <taxon>malvids</taxon>
        <taxon>Brassicales</taxon>
        <taxon>Brassicaceae</taxon>
        <taxon>Brassiceae</taxon>
        <taxon>Brassica</taxon>
    </lineage>
</organism>
<evidence type="ECO:0000313" key="1">
    <source>
        <dbReference type="EMBL" id="VDD26990.1"/>
    </source>
</evidence>
<accession>A0A3P6DHY6</accession>
<gene>
    <name evidence="1" type="ORF">BOLC2T12003H</name>
</gene>
<dbReference type="EMBL" id="LR031874">
    <property type="protein sequence ID" value="VDD26990.1"/>
    <property type="molecule type" value="Genomic_DNA"/>
</dbReference>
<reference evidence="1" key="1">
    <citation type="submission" date="2018-11" db="EMBL/GenBank/DDBJ databases">
        <authorList>
            <consortium name="Genoscope - CEA"/>
            <person name="William W."/>
        </authorList>
    </citation>
    <scope>NUCLEOTIDE SEQUENCE</scope>
</reference>
<protein>
    <submittedName>
        <fullName evidence="1">Uncharacterized protein</fullName>
    </submittedName>
</protein>